<proteinExistence type="predicted"/>
<evidence type="ECO:0008006" key="3">
    <source>
        <dbReference type="Google" id="ProtNLM"/>
    </source>
</evidence>
<comment type="caution">
    <text evidence="1">The sequence shown here is derived from an EMBL/GenBank/DDBJ whole genome shotgun (WGS) entry which is preliminary data.</text>
</comment>
<dbReference type="PANTHER" id="PTHR46880">
    <property type="entry name" value="RAS-ASSOCIATING DOMAIN-CONTAINING PROTEIN"/>
    <property type="match status" value="1"/>
</dbReference>
<dbReference type="EMBL" id="JAINUG010000202">
    <property type="protein sequence ID" value="KAJ8387984.1"/>
    <property type="molecule type" value="Genomic_DNA"/>
</dbReference>
<organism evidence="1 2">
    <name type="scientific">Aldrovandia affinis</name>
    <dbReference type="NCBI Taxonomy" id="143900"/>
    <lineage>
        <taxon>Eukaryota</taxon>
        <taxon>Metazoa</taxon>
        <taxon>Chordata</taxon>
        <taxon>Craniata</taxon>
        <taxon>Vertebrata</taxon>
        <taxon>Euteleostomi</taxon>
        <taxon>Actinopterygii</taxon>
        <taxon>Neopterygii</taxon>
        <taxon>Teleostei</taxon>
        <taxon>Notacanthiformes</taxon>
        <taxon>Halosauridae</taxon>
        <taxon>Aldrovandia</taxon>
    </lineage>
</organism>
<reference evidence="1" key="1">
    <citation type="journal article" date="2023" name="Science">
        <title>Genome structures resolve the early diversification of teleost fishes.</title>
        <authorList>
            <person name="Parey E."/>
            <person name="Louis A."/>
            <person name="Montfort J."/>
            <person name="Bouchez O."/>
            <person name="Roques C."/>
            <person name="Iampietro C."/>
            <person name="Lluch J."/>
            <person name="Castinel A."/>
            <person name="Donnadieu C."/>
            <person name="Desvignes T."/>
            <person name="Floi Bucao C."/>
            <person name="Jouanno E."/>
            <person name="Wen M."/>
            <person name="Mejri S."/>
            <person name="Dirks R."/>
            <person name="Jansen H."/>
            <person name="Henkel C."/>
            <person name="Chen W.J."/>
            <person name="Zahm M."/>
            <person name="Cabau C."/>
            <person name="Klopp C."/>
            <person name="Thompson A.W."/>
            <person name="Robinson-Rechavi M."/>
            <person name="Braasch I."/>
            <person name="Lecointre G."/>
            <person name="Bobe J."/>
            <person name="Postlethwait J.H."/>
            <person name="Berthelot C."/>
            <person name="Roest Crollius H."/>
            <person name="Guiguen Y."/>
        </authorList>
    </citation>
    <scope>NUCLEOTIDE SEQUENCE</scope>
    <source>
        <strain evidence="1">NC1722</strain>
    </source>
</reference>
<keyword evidence="2" id="KW-1185">Reference proteome</keyword>
<dbReference type="AlphaFoldDB" id="A0AAD7RPI9"/>
<dbReference type="Proteomes" id="UP001221898">
    <property type="component" value="Unassembled WGS sequence"/>
</dbReference>
<evidence type="ECO:0000313" key="1">
    <source>
        <dbReference type="EMBL" id="KAJ8387984.1"/>
    </source>
</evidence>
<accession>A0AAD7RPI9</accession>
<evidence type="ECO:0000313" key="2">
    <source>
        <dbReference type="Proteomes" id="UP001221898"/>
    </source>
</evidence>
<name>A0AAD7RPI9_9TELE</name>
<sequence length="226" mass="24992">MAIGSCFFEELQQSLKSARCFSIMPDSSVDRSVKDQELIYCTYLQNGKPVNQLIHIVALDHANSQGILDAILAGLLKVGVGEGDLKKRLVGFGCDGASVMLGVNNGVTARLQHLCPSLVPIWFPSCKTSSKRYAPSIHKHYTCSAKASWELEEISKAMEISILRTNADDDTFNALKLRLTNSFCEFVSRAFQESGDRVLKATSTLFDLSNWPEDTTTIWQHLAQLS</sequence>
<gene>
    <name evidence="1" type="ORF">AAFF_G00147750</name>
</gene>
<dbReference type="PANTHER" id="PTHR46880:SF5">
    <property type="entry name" value="DUF4371 DOMAIN-CONTAINING PROTEIN"/>
    <property type="match status" value="1"/>
</dbReference>
<protein>
    <recommendedName>
        <fullName evidence="3">DUF4371 domain-containing protein</fullName>
    </recommendedName>
</protein>